<evidence type="ECO:0000256" key="5">
    <source>
        <dbReference type="SAM" id="Phobius"/>
    </source>
</evidence>
<accession>A7NNL8</accession>
<reference evidence="6 7" key="1">
    <citation type="submission" date="2007-08" db="EMBL/GenBank/DDBJ databases">
        <title>Complete sequence of Roseiflexus castenholzii DSM 13941.</title>
        <authorList>
            <consortium name="US DOE Joint Genome Institute"/>
            <person name="Copeland A."/>
            <person name="Lucas S."/>
            <person name="Lapidus A."/>
            <person name="Barry K."/>
            <person name="Glavina del Rio T."/>
            <person name="Dalin E."/>
            <person name="Tice H."/>
            <person name="Pitluck S."/>
            <person name="Thompson L.S."/>
            <person name="Brettin T."/>
            <person name="Bruce D."/>
            <person name="Detter J.C."/>
            <person name="Han C."/>
            <person name="Tapia R."/>
            <person name="Schmutz J."/>
            <person name="Larimer F."/>
            <person name="Land M."/>
            <person name="Hauser L."/>
            <person name="Kyrpides N."/>
            <person name="Mikhailova N."/>
            <person name="Bryant D.A."/>
            <person name="Hanada S."/>
            <person name="Tsukatani Y."/>
            <person name="Richardson P."/>
        </authorList>
    </citation>
    <scope>NUCLEOTIDE SEQUENCE [LARGE SCALE GENOMIC DNA]</scope>
    <source>
        <strain evidence="7">DSM 13941 / HLO8</strain>
    </source>
</reference>
<comment type="similarity">
    <text evidence="1">Belongs to the glycosyltransferase 2 family.</text>
</comment>
<dbReference type="Gene3D" id="3.90.550.10">
    <property type="entry name" value="Spore Coat Polysaccharide Biosynthesis Protein SpsA, Chain A"/>
    <property type="match status" value="1"/>
</dbReference>
<evidence type="ECO:0000256" key="3">
    <source>
        <dbReference type="ARBA" id="ARBA00022679"/>
    </source>
</evidence>
<dbReference type="AlphaFoldDB" id="A7NNL8"/>
<keyword evidence="2" id="KW-0328">Glycosyltransferase</keyword>
<dbReference type="InterPro" id="IPR029044">
    <property type="entry name" value="Nucleotide-diphossugar_trans"/>
</dbReference>
<name>A7NNL8_ROSCS</name>
<dbReference type="RefSeq" id="WP_012121583.1">
    <property type="nucleotide sequence ID" value="NC_009767.1"/>
</dbReference>
<gene>
    <name evidence="6" type="ordered locus">Rcas_3105</name>
</gene>
<evidence type="ECO:0000256" key="1">
    <source>
        <dbReference type="ARBA" id="ARBA00006739"/>
    </source>
</evidence>
<keyword evidence="5" id="KW-0812">Transmembrane</keyword>
<dbReference type="CDD" id="cd06439">
    <property type="entry name" value="CESA_like_1"/>
    <property type="match status" value="1"/>
</dbReference>
<dbReference type="Pfam" id="PF13641">
    <property type="entry name" value="Glyco_tranf_2_3"/>
    <property type="match status" value="1"/>
</dbReference>
<sequence>MSGRFFWFCVTLIGYVYAGYPALLTVLARLRPQPLFAPPADLPIVTLLIAAYNEQNVIAAKLSNSLALDYPRDRLQILVAADGSDDATPDIVADFADCGVELSYRPERAGKLAAITRALALARGEIIVLSDANNLYDAGALRALVAPFADPSVGATTGAKVIAKGDGALGDSEGLYWKYESYIKRQETRLSSCTGAVGEIMAVRRGLLDQPLLPEARLMADDLALAMHVLKQGYRVVYIPNARSIERVSASAQDEQERRARIVAQRFVLMRHSHRMLPLLNPLLVWQIVSHKYLRPFVPLAMIGALLANLAAVIRPAAQGGMLRLASPFNWVMLALQAVFYALAWMGGRNECRGIWGKALYIPAFLVNGNRAALVGLYRFLTGRHTSLWNRVQRRERESSASEQRRVNPSYRVLSGKENNP</sequence>
<dbReference type="KEGG" id="rca:Rcas_3105"/>
<dbReference type="PANTHER" id="PTHR43630">
    <property type="entry name" value="POLY-BETA-1,6-N-ACETYL-D-GLUCOSAMINE SYNTHASE"/>
    <property type="match status" value="1"/>
</dbReference>
<evidence type="ECO:0000256" key="2">
    <source>
        <dbReference type="ARBA" id="ARBA00022676"/>
    </source>
</evidence>
<evidence type="ECO:0000256" key="4">
    <source>
        <dbReference type="SAM" id="MobiDB-lite"/>
    </source>
</evidence>
<proteinExistence type="inferred from homology"/>
<dbReference type="Proteomes" id="UP000000263">
    <property type="component" value="Chromosome"/>
</dbReference>
<dbReference type="EMBL" id="CP000804">
    <property type="protein sequence ID" value="ABU59159.1"/>
    <property type="molecule type" value="Genomic_DNA"/>
</dbReference>
<keyword evidence="3 6" id="KW-0808">Transferase</keyword>
<organism evidence="6 7">
    <name type="scientific">Roseiflexus castenholzii (strain DSM 13941 / HLO8)</name>
    <dbReference type="NCBI Taxonomy" id="383372"/>
    <lineage>
        <taxon>Bacteria</taxon>
        <taxon>Bacillati</taxon>
        <taxon>Chloroflexota</taxon>
        <taxon>Chloroflexia</taxon>
        <taxon>Chloroflexales</taxon>
        <taxon>Roseiflexineae</taxon>
        <taxon>Roseiflexaceae</taxon>
        <taxon>Roseiflexus</taxon>
    </lineage>
</organism>
<feature type="transmembrane region" description="Helical" evidence="5">
    <location>
        <begin position="329"/>
        <end position="348"/>
    </location>
</feature>
<dbReference type="PANTHER" id="PTHR43630:SF1">
    <property type="entry name" value="POLY-BETA-1,6-N-ACETYL-D-GLUCOSAMINE SYNTHASE"/>
    <property type="match status" value="1"/>
</dbReference>
<feature type="region of interest" description="Disordered" evidence="4">
    <location>
        <begin position="399"/>
        <end position="421"/>
    </location>
</feature>
<dbReference type="eggNOG" id="COG1215">
    <property type="taxonomic scope" value="Bacteria"/>
</dbReference>
<dbReference type="HOGENOM" id="CLU_046109_0_0_0"/>
<dbReference type="CAZy" id="GT2">
    <property type="family name" value="Glycosyltransferase Family 2"/>
</dbReference>
<feature type="transmembrane region" description="Helical" evidence="5">
    <location>
        <begin position="360"/>
        <end position="381"/>
    </location>
</feature>
<keyword evidence="5" id="KW-1133">Transmembrane helix</keyword>
<keyword evidence="7" id="KW-1185">Reference proteome</keyword>
<protein>
    <submittedName>
        <fullName evidence="6">Glycosyl transferase family 2</fullName>
    </submittedName>
</protein>
<dbReference type="SUPFAM" id="SSF53448">
    <property type="entry name" value="Nucleotide-diphospho-sugar transferases"/>
    <property type="match status" value="1"/>
</dbReference>
<dbReference type="GO" id="GO:0016757">
    <property type="term" value="F:glycosyltransferase activity"/>
    <property type="evidence" value="ECO:0007669"/>
    <property type="project" value="UniProtKB-KW"/>
</dbReference>
<feature type="transmembrane region" description="Helical" evidence="5">
    <location>
        <begin position="297"/>
        <end position="317"/>
    </location>
</feature>
<keyword evidence="5" id="KW-0472">Membrane</keyword>
<evidence type="ECO:0000313" key="7">
    <source>
        <dbReference type="Proteomes" id="UP000000263"/>
    </source>
</evidence>
<dbReference type="STRING" id="383372.Rcas_3105"/>
<dbReference type="OrthoDB" id="9766299at2"/>
<evidence type="ECO:0000313" key="6">
    <source>
        <dbReference type="EMBL" id="ABU59159.1"/>
    </source>
</evidence>